<gene>
    <name evidence="4" type="ORF">SYV04_20030</name>
</gene>
<evidence type="ECO:0000259" key="3">
    <source>
        <dbReference type="Pfam" id="PF13490"/>
    </source>
</evidence>
<feature type="region of interest" description="Disordered" evidence="1">
    <location>
        <begin position="823"/>
        <end position="844"/>
    </location>
</feature>
<reference evidence="4 5" key="1">
    <citation type="submission" date="2023-12" db="EMBL/GenBank/DDBJ databases">
        <title>the genome sequence of Hyalangium sp. s54d21.</title>
        <authorList>
            <person name="Zhang X."/>
        </authorList>
    </citation>
    <scope>NUCLEOTIDE SEQUENCE [LARGE SCALE GENOMIC DNA]</scope>
    <source>
        <strain evidence="5">s54d21</strain>
    </source>
</reference>
<dbReference type="Proteomes" id="UP001291309">
    <property type="component" value="Unassembled WGS sequence"/>
</dbReference>
<evidence type="ECO:0000313" key="5">
    <source>
        <dbReference type="Proteomes" id="UP001291309"/>
    </source>
</evidence>
<evidence type="ECO:0000256" key="1">
    <source>
        <dbReference type="SAM" id="MobiDB-lite"/>
    </source>
</evidence>
<dbReference type="SUPFAM" id="SSF48452">
    <property type="entry name" value="TPR-like"/>
    <property type="match status" value="2"/>
</dbReference>
<sequence length="990" mass="109994">MTRPCDQVELFVDGELPLEEADAFRFHLPDCPRCQREMSNLMQLRLLGNRYVEREGTREVDAVPRPPVRARWMRPLLMASASLAAALVVLVAVRQGSKPSFESDVWLLERPRLLEARVSYRDADRYRSMESRSMGSKGASARLPHGDLGILEERDPRGLVAAYLVRGEPGLVELALQELDKLDEAPEPRDSSDLASDRAVAMWLKGNHEEALRLLDAALEKNPRHAQALWNRGLVLRDLHLPLLAAQAFSEVAALNEEGWSGEAAKNAQDLREEQTKRYTRWNEGVEAGKALVNEAPDSLPTGFGQSPDTRRFFYDAVRSAPNRERVLALLPLAQVLDERAGGSVLEGYVRRVAEADFSRRGPLAQDYAALVQGHLKGEARERFLSKLLESKEDDILLGAFFDQGTAAHHLKRHEAIVAANPDPWFHLLLAHARAKLDRAQGRWTNATQVLLDARDRCPKPGLEYPCIYTKLDLSSLYIRLNQFEIARTHVEDGLKEARGSNAWKMESSLLWNLAQIARVRGEDSLARAYLKEFLERELLKGAQKDADTLRRVHQELAAIAIRQLRVDEARREIDAAIDAASAVGETLSLPGSFDLADISRRKPAANDEQHLTKAVEKLQKGLSPGERLVAKHVLGRFYIERDVEKGSSLLRDLIQEAEAPQLREDGAARRARAYSFTSLLHEAGKRNAFEEALKLFAQEWGGELPRQCLLAVTADSGRLLLVARGVDGALEGRHQELGKPLPVRLDKTVPEELKGLLRACPQVQVLARPPIHGRAGLLPPEMAWSYLTRTPAPRPQRTGPAIHLVVSNVELPRDVPFKRLNPWRPTFGPNEQRRELSGAEATPSRVLEAMRDATEIDLVAHGTINESTNASYLLLASEPDGPELGVAEVRAASLQGSPFVVLAACHAAHTASSFDSPFSLPAAFIEAGARGVLASTVEIPDQEAEKFFNAVRERMRSGTSPVQALREERLKWLSAGQGTQWLDSVLLFE</sequence>
<dbReference type="Pfam" id="PF12770">
    <property type="entry name" value="CHAT"/>
    <property type="match status" value="1"/>
</dbReference>
<name>A0ABU5H5I3_9BACT</name>
<dbReference type="InterPro" id="IPR011990">
    <property type="entry name" value="TPR-like_helical_dom_sf"/>
</dbReference>
<protein>
    <submittedName>
        <fullName evidence="4">CHAT domain-containing protein</fullName>
    </submittedName>
</protein>
<dbReference type="InterPro" id="IPR024983">
    <property type="entry name" value="CHAT_dom"/>
</dbReference>
<feature type="domain" description="Putative zinc-finger" evidence="3">
    <location>
        <begin position="8"/>
        <end position="35"/>
    </location>
</feature>
<dbReference type="Gene3D" id="1.25.40.10">
    <property type="entry name" value="Tetratricopeptide repeat domain"/>
    <property type="match status" value="2"/>
</dbReference>
<keyword evidence="5" id="KW-1185">Reference proteome</keyword>
<comment type="caution">
    <text evidence="4">The sequence shown here is derived from an EMBL/GenBank/DDBJ whole genome shotgun (WGS) entry which is preliminary data.</text>
</comment>
<dbReference type="EMBL" id="JAXIVS010000006">
    <property type="protein sequence ID" value="MDY7228723.1"/>
    <property type="molecule type" value="Genomic_DNA"/>
</dbReference>
<dbReference type="RefSeq" id="WP_321547442.1">
    <property type="nucleotide sequence ID" value="NZ_JAXIVS010000006.1"/>
</dbReference>
<evidence type="ECO:0000259" key="2">
    <source>
        <dbReference type="Pfam" id="PF12770"/>
    </source>
</evidence>
<dbReference type="Pfam" id="PF13490">
    <property type="entry name" value="zf-HC2"/>
    <property type="match status" value="1"/>
</dbReference>
<dbReference type="InterPro" id="IPR027383">
    <property type="entry name" value="Znf_put"/>
</dbReference>
<proteinExistence type="predicted"/>
<dbReference type="InterPro" id="IPR041916">
    <property type="entry name" value="Anti_sigma_zinc_sf"/>
</dbReference>
<feature type="domain" description="CHAT" evidence="2">
    <location>
        <begin position="835"/>
        <end position="976"/>
    </location>
</feature>
<organism evidence="4 5">
    <name type="scientific">Hyalangium rubrum</name>
    <dbReference type="NCBI Taxonomy" id="3103134"/>
    <lineage>
        <taxon>Bacteria</taxon>
        <taxon>Pseudomonadati</taxon>
        <taxon>Myxococcota</taxon>
        <taxon>Myxococcia</taxon>
        <taxon>Myxococcales</taxon>
        <taxon>Cystobacterineae</taxon>
        <taxon>Archangiaceae</taxon>
        <taxon>Hyalangium</taxon>
    </lineage>
</organism>
<evidence type="ECO:0000313" key="4">
    <source>
        <dbReference type="EMBL" id="MDY7228723.1"/>
    </source>
</evidence>
<accession>A0ABU5H5I3</accession>
<dbReference type="Gene3D" id="1.10.10.1320">
    <property type="entry name" value="Anti-sigma factor, zinc-finger domain"/>
    <property type="match status" value="1"/>
</dbReference>